<keyword evidence="4" id="KW-0051">Antiviral defense</keyword>
<evidence type="ECO:0000256" key="3">
    <source>
        <dbReference type="ARBA" id="ARBA00022884"/>
    </source>
</evidence>
<evidence type="ECO:0000256" key="2">
    <source>
        <dbReference type="ARBA" id="ARBA00016109"/>
    </source>
</evidence>
<dbReference type="EMBL" id="JAHOEF010000077">
    <property type="protein sequence ID" value="MBV3383449.1"/>
    <property type="molecule type" value="Genomic_DNA"/>
</dbReference>
<evidence type="ECO:0000259" key="5">
    <source>
        <dbReference type="Pfam" id="PF17953"/>
    </source>
</evidence>
<keyword evidence="9" id="KW-1185">Reference proteome</keyword>
<dbReference type="Proteomes" id="UP001196408">
    <property type="component" value="Unassembled WGS sequence"/>
</dbReference>
<dbReference type="Proteomes" id="UP001197492">
    <property type="component" value="Unassembled WGS sequence"/>
</dbReference>
<organism evidence="6 8">
    <name type="scientific">Catenibacterium mitsuokai</name>
    <dbReference type="NCBI Taxonomy" id="100886"/>
    <lineage>
        <taxon>Bacteria</taxon>
        <taxon>Bacillati</taxon>
        <taxon>Bacillota</taxon>
        <taxon>Erysipelotrichia</taxon>
        <taxon>Erysipelotrichales</taxon>
        <taxon>Coprobacillaceae</taxon>
        <taxon>Catenibacterium</taxon>
    </lineage>
</organism>
<dbReference type="GO" id="GO:0051607">
    <property type="term" value="P:defense response to virus"/>
    <property type="evidence" value="ECO:0007669"/>
    <property type="project" value="UniProtKB-KW"/>
</dbReference>
<gene>
    <name evidence="6" type="primary">csm4</name>
    <name evidence="6" type="ORF">KSV97_09550</name>
    <name evidence="7" type="ORF">KSW06_09475</name>
</gene>
<dbReference type="EMBL" id="JAHOEL010000076">
    <property type="protein sequence ID" value="MBV3393471.1"/>
    <property type="molecule type" value="Genomic_DNA"/>
</dbReference>
<evidence type="ECO:0000313" key="7">
    <source>
        <dbReference type="EMBL" id="MBV3393471.1"/>
    </source>
</evidence>
<evidence type="ECO:0000313" key="9">
    <source>
        <dbReference type="Proteomes" id="UP001197492"/>
    </source>
</evidence>
<dbReference type="RefSeq" id="WP_217748132.1">
    <property type="nucleotide sequence ID" value="NZ_JAHOEB010000078.1"/>
</dbReference>
<feature type="domain" description="Csm4 C-terminal" evidence="5">
    <location>
        <begin position="216"/>
        <end position="303"/>
    </location>
</feature>
<sequence>MNYKIYKMIFTQGVHFGEHSLEKSEITFQADTLFSALCIEALKIDKLETLLKSVKENHLVFSDAFPYMNQEFFIPKPMKKIEQVVQSEDMTTRKKFKKLEYIQVSLLDQYLKGQYPINKGSDIKKLGVHALKTSASIRGNEEAVPYRVGIYRFKEENGLYIVVGYDSQEILDLFDELFEMLSLSGIGGKKNSGLGHFDLEIAELPKELNKRLNTKGEVMTLSVSLPTEDELDDVLDDSRYLLVKRSGFVDSYTYSKEQRRKKDIYLFKAGSCFNKTYEGDVYDVSSGGNHSVYKYAKPLFMGVEV</sequence>
<evidence type="ECO:0000313" key="6">
    <source>
        <dbReference type="EMBL" id="MBV3383449.1"/>
    </source>
</evidence>
<evidence type="ECO:0000256" key="1">
    <source>
        <dbReference type="ARBA" id="ARBA00005772"/>
    </source>
</evidence>
<dbReference type="Pfam" id="PF17953">
    <property type="entry name" value="Csm4_C"/>
    <property type="match status" value="1"/>
</dbReference>
<dbReference type="InterPro" id="IPR005510">
    <property type="entry name" value="Csm4"/>
</dbReference>
<proteinExistence type="inferred from homology"/>
<keyword evidence="3" id="KW-0694">RNA-binding</keyword>
<dbReference type="NCBIfam" id="TIGR01903">
    <property type="entry name" value="cas5_csm4"/>
    <property type="match status" value="1"/>
</dbReference>
<name>A0AAW4MVC3_9FIRM</name>
<dbReference type="GO" id="GO:0003723">
    <property type="term" value="F:RNA binding"/>
    <property type="evidence" value="ECO:0007669"/>
    <property type="project" value="UniProtKB-KW"/>
</dbReference>
<protein>
    <recommendedName>
        <fullName evidence="2">CRISPR system Cms protein Csm4</fullName>
    </recommendedName>
</protein>
<accession>A0AAW4MVC3</accession>
<comment type="caution">
    <text evidence="6">The sequence shown here is derived from an EMBL/GenBank/DDBJ whole genome shotgun (WGS) entry which is preliminary data.</text>
</comment>
<dbReference type="InterPro" id="IPR040932">
    <property type="entry name" value="Csm4_C"/>
</dbReference>
<reference evidence="6 9" key="1">
    <citation type="submission" date="2021-06" db="EMBL/GenBank/DDBJ databases">
        <title>Collection of gut derived symbiotic bacterial strains cultured from healthy donors.</title>
        <authorList>
            <person name="Lin H."/>
            <person name="Littmann E."/>
            <person name="Pamer E.G."/>
        </authorList>
    </citation>
    <scope>NUCLEOTIDE SEQUENCE</scope>
    <source>
        <strain evidence="7 9">MSK.21.70</strain>
        <strain evidence="6">MSK.21.82</strain>
    </source>
</reference>
<evidence type="ECO:0000313" key="8">
    <source>
        <dbReference type="Proteomes" id="UP001196408"/>
    </source>
</evidence>
<comment type="similarity">
    <text evidence="1">Belongs to the CRISPR-associated Csm4 family.</text>
</comment>
<dbReference type="AlphaFoldDB" id="A0AAW4MVC3"/>
<evidence type="ECO:0000256" key="4">
    <source>
        <dbReference type="ARBA" id="ARBA00023118"/>
    </source>
</evidence>